<evidence type="ECO:0000313" key="1">
    <source>
        <dbReference type="EMBL" id="ARQ01332.1"/>
    </source>
</evidence>
<dbReference type="OrthoDB" id="5458264at2"/>
<gene>
    <name evidence="1" type="ORF">CAK95_21205</name>
</gene>
<organism evidence="1 2">
    <name type="scientific">Pseudorhodoplanes sinuspersici</name>
    <dbReference type="NCBI Taxonomy" id="1235591"/>
    <lineage>
        <taxon>Bacteria</taxon>
        <taxon>Pseudomonadati</taxon>
        <taxon>Pseudomonadota</taxon>
        <taxon>Alphaproteobacteria</taxon>
        <taxon>Hyphomicrobiales</taxon>
        <taxon>Pseudorhodoplanes</taxon>
    </lineage>
</organism>
<name>A0A1W6ZVD9_9HYPH</name>
<keyword evidence="2" id="KW-1185">Reference proteome</keyword>
<dbReference type="KEGG" id="psin:CAK95_21205"/>
<dbReference type="RefSeq" id="WP_086089727.1">
    <property type="nucleotide sequence ID" value="NZ_CP021112.1"/>
</dbReference>
<sequence>MKSVLTLAAVAATFVTISSSHPALAQQNADDVKWIKECVEDNKDEGQTAPVILGYCTCMNNKMSSNETRSITQWEKSNPRAVEACARQAGWRGR</sequence>
<evidence type="ECO:0000313" key="2">
    <source>
        <dbReference type="Proteomes" id="UP000194137"/>
    </source>
</evidence>
<protein>
    <submittedName>
        <fullName evidence="1">Uncharacterized protein</fullName>
    </submittedName>
</protein>
<reference evidence="1 2" key="1">
    <citation type="submission" date="2017-05" db="EMBL/GenBank/DDBJ databases">
        <title>Full genome sequence of Pseudorhodoplanes sinuspersici.</title>
        <authorList>
            <person name="Dastgheib S.M.M."/>
            <person name="Shavandi M."/>
            <person name="Tirandaz H."/>
        </authorList>
    </citation>
    <scope>NUCLEOTIDE SEQUENCE [LARGE SCALE GENOMIC DNA]</scope>
    <source>
        <strain evidence="1 2">RIPI110</strain>
    </source>
</reference>
<dbReference type="AlphaFoldDB" id="A0A1W6ZVD9"/>
<proteinExistence type="predicted"/>
<dbReference type="Proteomes" id="UP000194137">
    <property type="component" value="Chromosome"/>
</dbReference>
<dbReference type="EMBL" id="CP021112">
    <property type="protein sequence ID" value="ARQ01332.1"/>
    <property type="molecule type" value="Genomic_DNA"/>
</dbReference>
<accession>A0A1W6ZVD9</accession>